<protein>
    <submittedName>
        <fullName evidence="1">LO8 protein</fullName>
    </submittedName>
</protein>
<accession>A0AA49X6D8</accession>
<evidence type="ECO:0000313" key="1">
    <source>
        <dbReference type="EMBL" id="WLJ60777.1"/>
    </source>
</evidence>
<proteinExistence type="predicted"/>
<dbReference type="EMBL" id="OR270097">
    <property type="protein sequence ID" value="WLJ60777.1"/>
    <property type="molecule type" value="Genomic_DNA"/>
</dbReference>
<name>A0AA49X6D8_9VIRU</name>
<organism evidence="1">
    <name type="scientific">Retropinna adomavirus 3</name>
    <dbReference type="NCBI Taxonomy" id="3064108"/>
    <lineage>
        <taxon>Viruses</taxon>
        <taxon>Adomaviruses</taxon>
    </lineage>
</organism>
<sequence>MQPMTSQTRRLPLRCQPYLVPTRHRGGDASITPGLSHLTGHIPQESSTYVTSDGEFVAWGWLSGEEIDAGLQALNLASKVTLQQSTGPFCELPHVPEGQSVIFLTLGHYVSVSNVKRKLVFFDPLGKPPQTYFGFAVKQLCPVGLQVQHHTSALCGNFCLFFLHMLYRCCNIHGHTKDTVIQPIRATLQRFLYVIPQDLKFNSLLMEYFTADHRIGEEWGHTKGKYKRMRMYDSCLSSRALLC</sequence>
<reference evidence="1" key="1">
    <citation type="journal article" date="2023" name="bioRxiv">
        <title>Host specificity shapes fish viromes across lakes on an isolated remote island.</title>
        <authorList>
            <person name="Grimwood R.M."/>
            <person name="Fortune-Kelly G."/>
            <person name="Holmes E.C."/>
            <person name="Ingram T."/>
            <person name="Geoghegan J.L."/>
        </authorList>
    </citation>
    <scope>NUCLEOTIDE SEQUENCE</scope>
    <source>
        <strain evidence="1">TEN-S</strain>
    </source>
</reference>